<dbReference type="GeneID" id="33324887"/>
<evidence type="ECO:0000313" key="2">
    <source>
        <dbReference type="Proteomes" id="UP000197156"/>
    </source>
</evidence>
<gene>
    <name evidence="1" type="ORF">A3L02_08940</name>
</gene>
<accession>A0A218P400</accession>
<name>A0A218P400_THECE</name>
<organism evidence="1 2">
    <name type="scientific">Thermococcus celer Vu 13 = JCM 8558</name>
    <dbReference type="NCBI Taxonomy" id="1293037"/>
    <lineage>
        <taxon>Archaea</taxon>
        <taxon>Methanobacteriati</taxon>
        <taxon>Methanobacteriota</taxon>
        <taxon>Thermococci</taxon>
        <taxon>Thermococcales</taxon>
        <taxon>Thermococcaceae</taxon>
        <taxon>Thermococcus</taxon>
    </lineage>
</organism>
<proteinExistence type="predicted"/>
<dbReference type="KEGG" id="tce:A3L02_08940"/>
<dbReference type="OrthoDB" id="9014at2157"/>
<dbReference type="Proteomes" id="UP000197156">
    <property type="component" value="Chromosome"/>
</dbReference>
<dbReference type="SUPFAM" id="SSF102198">
    <property type="entry name" value="Putative cyclase"/>
    <property type="match status" value="1"/>
</dbReference>
<dbReference type="PANTHER" id="PTHR31118">
    <property type="entry name" value="CYCLASE-LIKE PROTEIN 2"/>
    <property type="match status" value="1"/>
</dbReference>
<dbReference type="InterPro" id="IPR007325">
    <property type="entry name" value="KFase/CYL"/>
</dbReference>
<dbReference type="GO" id="GO:0004061">
    <property type="term" value="F:arylformamidase activity"/>
    <property type="evidence" value="ECO:0007669"/>
    <property type="project" value="InterPro"/>
</dbReference>
<sequence>MIVDLSVPLSEETPVYPDDPPVSIRPWAFIDRDGYYLNVLKLGEHSGTHVDAPAHFVPGGKTVDEMPLEKFIGEAFVIDVREGEGSVKLDEVPDSGYLNRIVLFLTGGRELSPEVALFLVAEGAKAVGTDVMSIGDDAVHRILLSEEVPVFENLANLERLIGRTFTFIAFPLRIEGGSGSPVRAVAVVHSDSE</sequence>
<dbReference type="InterPro" id="IPR037175">
    <property type="entry name" value="KFase_sf"/>
</dbReference>
<dbReference type="PANTHER" id="PTHR31118:SF12">
    <property type="entry name" value="CYCLASE-LIKE PROTEIN 2"/>
    <property type="match status" value="1"/>
</dbReference>
<evidence type="ECO:0000313" key="1">
    <source>
        <dbReference type="EMBL" id="ASI99674.1"/>
    </source>
</evidence>
<dbReference type="GO" id="GO:0019441">
    <property type="term" value="P:L-tryptophan catabolic process to kynurenine"/>
    <property type="evidence" value="ECO:0007669"/>
    <property type="project" value="InterPro"/>
</dbReference>
<dbReference type="AlphaFoldDB" id="A0A218P400"/>
<keyword evidence="2" id="KW-1185">Reference proteome</keyword>
<protein>
    <submittedName>
        <fullName evidence="1">Cyclase</fullName>
    </submittedName>
</protein>
<dbReference type="Gene3D" id="3.50.30.50">
    <property type="entry name" value="Putative cyclase"/>
    <property type="match status" value="1"/>
</dbReference>
<reference evidence="1 2" key="1">
    <citation type="submission" date="2016-03" db="EMBL/GenBank/DDBJ databases">
        <title>Complete genome sequence of Thermococcus celer.</title>
        <authorList>
            <person name="Oger P.M."/>
        </authorList>
    </citation>
    <scope>NUCLEOTIDE SEQUENCE [LARGE SCALE GENOMIC DNA]</scope>
    <source>
        <strain evidence="1 2">Vu 13</strain>
    </source>
</reference>
<dbReference type="EMBL" id="CP014854">
    <property type="protein sequence ID" value="ASI99674.1"/>
    <property type="molecule type" value="Genomic_DNA"/>
</dbReference>
<dbReference type="RefSeq" id="WP_088863593.1">
    <property type="nucleotide sequence ID" value="NZ_CP014854.1"/>
</dbReference>
<dbReference type="Pfam" id="PF04199">
    <property type="entry name" value="Cyclase"/>
    <property type="match status" value="1"/>
</dbReference>